<proteinExistence type="predicted"/>
<dbReference type="AlphaFoldDB" id="A0A0G4LPN1"/>
<evidence type="ECO:0000313" key="2">
    <source>
        <dbReference type="EMBL" id="CRK24038.1"/>
    </source>
</evidence>
<evidence type="ECO:0000313" key="3">
    <source>
        <dbReference type="Proteomes" id="UP000044602"/>
    </source>
</evidence>
<name>A0A0G4LPN1_VERLO</name>
<keyword evidence="3" id="KW-1185">Reference proteome</keyword>
<organism evidence="2 3">
    <name type="scientific">Verticillium longisporum</name>
    <name type="common">Verticillium dahliae var. longisporum</name>
    <dbReference type="NCBI Taxonomy" id="100787"/>
    <lineage>
        <taxon>Eukaryota</taxon>
        <taxon>Fungi</taxon>
        <taxon>Dikarya</taxon>
        <taxon>Ascomycota</taxon>
        <taxon>Pezizomycotina</taxon>
        <taxon>Sordariomycetes</taxon>
        <taxon>Hypocreomycetidae</taxon>
        <taxon>Glomerellales</taxon>
        <taxon>Plectosphaerellaceae</taxon>
        <taxon>Verticillium</taxon>
    </lineage>
</organism>
<dbReference type="Proteomes" id="UP000044602">
    <property type="component" value="Unassembled WGS sequence"/>
</dbReference>
<gene>
    <name evidence="2" type="ORF">BN1708_003729</name>
</gene>
<feature type="region of interest" description="Disordered" evidence="1">
    <location>
        <begin position="1"/>
        <end position="24"/>
    </location>
</feature>
<sequence length="96" mass="10751">MASHNNTTTTVQHPGSTSRHLHELESLAHDPCDLLVLVRQQAQRECDIVPLPLRVAARQTRRQLVGQLSRVLVLLDEPEQETHNATETFLVEALLG</sequence>
<evidence type="ECO:0000256" key="1">
    <source>
        <dbReference type="SAM" id="MobiDB-lite"/>
    </source>
</evidence>
<protein>
    <submittedName>
        <fullName evidence="2">Uncharacterized protein</fullName>
    </submittedName>
</protein>
<reference evidence="2 3" key="1">
    <citation type="submission" date="2015-05" db="EMBL/GenBank/DDBJ databases">
        <authorList>
            <person name="Wang D.B."/>
            <person name="Wang M."/>
        </authorList>
    </citation>
    <scope>NUCLEOTIDE SEQUENCE [LARGE SCALE GENOMIC DNA]</scope>
    <source>
        <strain evidence="2">VL1</strain>
    </source>
</reference>
<feature type="compositionally biased region" description="Polar residues" evidence="1">
    <location>
        <begin position="1"/>
        <end position="18"/>
    </location>
</feature>
<accession>A0A0G4LPN1</accession>
<dbReference type="EMBL" id="CVQH01016668">
    <property type="protein sequence ID" value="CRK24038.1"/>
    <property type="molecule type" value="Genomic_DNA"/>
</dbReference>